<organism evidence="2 3">
    <name type="scientific">Durusdinium trenchii</name>
    <dbReference type="NCBI Taxonomy" id="1381693"/>
    <lineage>
        <taxon>Eukaryota</taxon>
        <taxon>Sar</taxon>
        <taxon>Alveolata</taxon>
        <taxon>Dinophyceae</taxon>
        <taxon>Suessiales</taxon>
        <taxon>Symbiodiniaceae</taxon>
        <taxon>Durusdinium</taxon>
    </lineage>
</organism>
<dbReference type="InterPro" id="IPR015947">
    <property type="entry name" value="PUA-like_sf"/>
</dbReference>
<evidence type="ECO:0000313" key="2">
    <source>
        <dbReference type="EMBL" id="CAK9031743.1"/>
    </source>
</evidence>
<protein>
    <recommendedName>
        <fullName evidence="4">ASCH domain-containing protein</fullName>
    </recommendedName>
</protein>
<evidence type="ECO:0000256" key="1">
    <source>
        <dbReference type="SAM" id="MobiDB-lite"/>
    </source>
</evidence>
<reference evidence="2 3" key="1">
    <citation type="submission" date="2024-02" db="EMBL/GenBank/DDBJ databases">
        <authorList>
            <person name="Chen Y."/>
            <person name="Shah S."/>
            <person name="Dougan E. K."/>
            <person name="Thang M."/>
            <person name="Chan C."/>
        </authorList>
    </citation>
    <scope>NUCLEOTIDE SEQUENCE [LARGE SCALE GENOMIC DNA]</scope>
</reference>
<comment type="caution">
    <text evidence="2">The sequence shown here is derived from an EMBL/GenBank/DDBJ whole genome shotgun (WGS) entry which is preliminary data.</text>
</comment>
<dbReference type="SUPFAM" id="SSF88697">
    <property type="entry name" value="PUA domain-like"/>
    <property type="match status" value="1"/>
</dbReference>
<accession>A0ABP0KZQ6</accession>
<dbReference type="EMBL" id="CAXAMN010010435">
    <property type="protein sequence ID" value="CAK9031743.1"/>
    <property type="molecule type" value="Genomic_DNA"/>
</dbReference>
<dbReference type="Gene3D" id="2.30.130.30">
    <property type="entry name" value="Hypothetical protein"/>
    <property type="match status" value="1"/>
</dbReference>
<feature type="compositionally biased region" description="Pro residues" evidence="1">
    <location>
        <begin position="294"/>
        <end position="303"/>
    </location>
</feature>
<keyword evidence="3" id="KW-1185">Reference proteome</keyword>
<evidence type="ECO:0008006" key="4">
    <source>
        <dbReference type="Google" id="ProtNLM"/>
    </source>
</evidence>
<sequence length="459" mass="51336">MSRIDNSRASLLKPQARRKSKFFFYNRVSAPPPVLDCDELLAAAGKRLADAAPQLQRPGVALVIKKRWCDEIFEGSKIWEIRGSSLAKRGRICIAQSKSQMLVGEVEVVNCLKVGRKVDGKLVPWSNSPQDVQNFIGAHENLPKHCVEDLSWVPYSKVFAWVLDKKLRYAEPQPYRHKKGCIQWVKLEPGEAKPRHSFALRRRSQLGAASRKARPVPVQPVLSAVALRPVDLSPVEAPKVSRGWRQPAAQAPQESQRQEEEIRAKMLAEEREREKQKREERRRLLQLQEQPQNPQAPQPQQPPPKERILGSSYRSGPVPAPKRAPSSGRRYAEDVVPHWGDVRVGDHNPAKGMPLISPAPQVGGPELGRLTYASGFEEGYLAGKEAARSKKLTWSQYAVSIEKVIWGHGAATMAFSGEAPPGFLQKAWQKLFPSGSGAFVPRNVSEAYEAARQHQRQTS</sequence>
<name>A0ABP0KZQ6_9DINO</name>
<feature type="region of interest" description="Disordered" evidence="1">
    <location>
        <begin position="237"/>
        <end position="261"/>
    </location>
</feature>
<proteinExistence type="predicted"/>
<dbReference type="Proteomes" id="UP001642484">
    <property type="component" value="Unassembled WGS sequence"/>
</dbReference>
<gene>
    <name evidence="2" type="ORF">CCMP2556_LOCUS18394</name>
</gene>
<feature type="region of interest" description="Disordered" evidence="1">
    <location>
        <begin position="286"/>
        <end position="330"/>
    </location>
</feature>
<evidence type="ECO:0000313" key="3">
    <source>
        <dbReference type="Proteomes" id="UP001642484"/>
    </source>
</evidence>